<dbReference type="EMBL" id="BJXK01000006">
    <property type="protein sequence ID" value="GEM79589.1"/>
    <property type="molecule type" value="Genomic_DNA"/>
</dbReference>
<dbReference type="Proteomes" id="UP000321113">
    <property type="component" value="Unassembled WGS sequence"/>
</dbReference>
<sequence>MKRNELFKYLGCDSVPVQWQWGKIIKGTPVLQVHMADRLSLDGQSLVKLSGTDWLRTNKNGSVNLGHRERLQHIEMIKGGTYGYCFFDDESYKPKKIFSEVIYRIAFIKMLPDGVYGVLDALCTPAEFTQFPIKMDT</sequence>
<proteinExistence type="predicted"/>
<dbReference type="RefSeq" id="WP_119010680.1">
    <property type="nucleotide sequence ID" value="NZ_BJXK01000006.1"/>
</dbReference>
<protein>
    <submittedName>
        <fullName evidence="1">Uncharacterized protein</fullName>
    </submittedName>
</protein>
<comment type="caution">
    <text evidence="1">The sequence shown here is derived from an EMBL/GenBank/DDBJ whole genome shotgun (WGS) entry which is preliminary data.</text>
</comment>
<dbReference type="AlphaFoldDB" id="A0A511QQG0"/>
<dbReference type="OrthoDB" id="9811869at2"/>
<evidence type="ECO:0000313" key="1">
    <source>
        <dbReference type="EMBL" id="GEM79589.1"/>
    </source>
</evidence>
<accession>A0A511QQG0</accession>
<reference evidence="1 2" key="1">
    <citation type="submission" date="2019-07" db="EMBL/GenBank/DDBJ databases">
        <title>Whole genome shotgun sequence of Vibrio superstes NBRC 103154.</title>
        <authorList>
            <person name="Hosoyama A."/>
            <person name="Uohara A."/>
            <person name="Ohji S."/>
            <person name="Ichikawa N."/>
        </authorList>
    </citation>
    <scope>NUCLEOTIDE SEQUENCE [LARGE SCALE GENOMIC DNA]</scope>
    <source>
        <strain evidence="1 2">NBRC 103154</strain>
    </source>
</reference>
<gene>
    <name evidence="1" type="ORF">VSU01S_18340</name>
</gene>
<organism evidence="1 2">
    <name type="scientific">Vibrio superstes NBRC 103154</name>
    <dbReference type="NCBI Taxonomy" id="1219062"/>
    <lineage>
        <taxon>Bacteria</taxon>
        <taxon>Pseudomonadati</taxon>
        <taxon>Pseudomonadota</taxon>
        <taxon>Gammaproteobacteria</taxon>
        <taxon>Vibrionales</taxon>
        <taxon>Vibrionaceae</taxon>
        <taxon>Vibrio</taxon>
    </lineage>
</organism>
<keyword evidence="2" id="KW-1185">Reference proteome</keyword>
<evidence type="ECO:0000313" key="2">
    <source>
        <dbReference type="Proteomes" id="UP000321113"/>
    </source>
</evidence>
<name>A0A511QQG0_9VIBR</name>